<feature type="domain" description="HTH hxlR-type" evidence="1">
    <location>
        <begin position="10"/>
        <end position="71"/>
    </location>
</feature>
<dbReference type="EMBL" id="JAMXHT010000001">
    <property type="protein sequence ID" value="MCO5396615.1"/>
    <property type="molecule type" value="Genomic_DNA"/>
</dbReference>
<evidence type="ECO:0000313" key="2">
    <source>
        <dbReference type="EMBL" id="MCO5396615.1"/>
    </source>
</evidence>
<comment type="caution">
    <text evidence="2">The sequence shown here is derived from an EMBL/GenBank/DDBJ whole genome shotgun (WGS) entry which is preliminary data.</text>
</comment>
<dbReference type="Pfam" id="PF01638">
    <property type="entry name" value="HxlR"/>
    <property type="match status" value="1"/>
</dbReference>
<gene>
    <name evidence="2" type="ORF">NG900_00195</name>
</gene>
<dbReference type="InterPro" id="IPR011991">
    <property type="entry name" value="ArsR-like_HTH"/>
</dbReference>
<dbReference type="RefSeq" id="WP_252675558.1">
    <property type="nucleotide sequence ID" value="NZ_JAMXHT010000001.1"/>
</dbReference>
<dbReference type="InterPro" id="IPR036388">
    <property type="entry name" value="WH-like_DNA-bd_sf"/>
</dbReference>
<organism evidence="2 3">
    <name type="scientific">Ralstonia soli</name>
    <dbReference type="NCBI Taxonomy" id="2953896"/>
    <lineage>
        <taxon>Bacteria</taxon>
        <taxon>Pseudomonadati</taxon>
        <taxon>Pseudomonadota</taxon>
        <taxon>Betaproteobacteria</taxon>
        <taxon>Burkholderiales</taxon>
        <taxon>Burkholderiaceae</taxon>
        <taxon>Ralstonia</taxon>
    </lineage>
</organism>
<evidence type="ECO:0000313" key="3">
    <source>
        <dbReference type="Proteomes" id="UP001162811"/>
    </source>
</evidence>
<protein>
    <submittedName>
        <fullName evidence="2">Winged helix DNA-binding protein</fullName>
    </submittedName>
</protein>
<keyword evidence="3" id="KW-1185">Reference proteome</keyword>
<evidence type="ECO:0000259" key="1">
    <source>
        <dbReference type="Pfam" id="PF01638"/>
    </source>
</evidence>
<accession>A0ABT1ADY1</accession>
<name>A0ABT1ADY1_9RALS</name>
<reference evidence="2" key="1">
    <citation type="submission" date="2022-06" db="EMBL/GenBank/DDBJ databases">
        <authorList>
            <person name="Lu C.-H."/>
        </authorList>
    </citation>
    <scope>NUCLEOTIDE SEQUENCE</scope>
    <source>
        <strain evidence="2">21MJYT02-11</strain>
    </source>
</reference>
<reference evidence="2" key="2">
    <citation type="journal article" date="2023" name="Front. Microbiol.">
        <title>Ralstonia chuxiongensis sp. nov., Ralstonia mojiangensis sp. nov., and Ralstonia soli sp. nov., isolated from tobacco fields, are three novel species in the family Burkholderiaceae.</title>
        <authorList>
            <person name="Lu C.H."/>
            <person name="Zhang Y.Y."/>
            <person name="Jiang N."/>
            <person name="Chen W."/>
            <person name="Shao X."/>
            <person name="Zhao Z.M."/>
            <person name="Lu W.L."/>
            <person name="Hu X."/>
            <person name="Xi Y.X."/>
            <person name="Zou S.Y."/>
            <person name="Wei Q.J."/>
            <person name="Lin Z.L."/>
            <person name="Gong L."/>
            <person name="Gai X.T."/>
            <person name="Zhang L.Q."/>
            <person name="Li J.Y."/>
            <person name="Jin Y."/>
            <person name="Xia Z.Y."/>
        </authorList>
    </citation>
    <scope>NUCLEOTIDE SEQUENCE</scope>
    <source>
        <strain evidence="2">21MJYT02-11</strain>
    </source>
</reference>
<dbReference type="InterPro" id="IPR036390">
    <property type="entry name" value="WH_DNA-bd_sf"/>
</dbReference>
<keyword evidence="2" id="KW-0238">DNA-binding</keyword>
<sequence>MAELSPMERKAIIVLNLSEGYVSYSNLCFSMGVTEQHLVTYAVRKLEQAGLVLRRRQGKFAEYCLTEYGRRAGQNYWSVLLETSAGLEIGRGKDIEVCMGEVTDLFRLSARSIMQET</sequence>
<dbReference type="InterPro" id="IPR002577">
    <property type="entry name" value="HTH_HxlR"/>
</dbReference>
<dbReference type="SUPFAM" id="SSF46785">
    <property type="entry name" value="Winged helix' DNA-binding domain"/>
    <property type="match status" value="1"/>
</dbReference>
<dbReference type="CDD" id="cd00090">
    <property type="entry name" value="HTH_ARSR"/>
    <property type="match status" value="1"/>
</dbReference>
<dbReference type="GO" id="GO:0003677">
    <property type="term" value="F:DNA binding"/>
    <property type="evidence" value="ECO:0007669"/>
    <property type="project" value="UniProtKB-KW"/>
</dbReference>
<dbReference type="Proteomes" id="UP001162811">
    <property type="component" value="Unassembled WGS sequence"/>
</dbReference>
<dbReference type="Gene3D" id="1.10.10.10">
    <property type="entry name" value="Winged helix-like DNA-binding domain superfamily/Winged helix DNA-binding domain"/>
    <property type="match status" value="1"/>
</dbReference>
<proteinExistence type="predicted"/>